<dbReference type="PIRSF" id="PIRSF017082">
    <property type="entry name" value="YflP"/>
    <property type="match status" value="1"/>
</dbReference>
<dbReference type="Gene3D" id="3.40.190.10">
    <property type="entry name" value="Periplasmic binding protein-like II"/>
    <property type="match status" value="1"/>
</dbReference>
<sequence length="353" mass="37316">MRESSEPALRDEETLPGSAGALHRRAAPGADRRRFLLLSMLGVAGMPRGALSQTTRSLTKLIVPYGAGNITDQVARVFVDAFAARSGKHLVVDNQPGAGGMLGTYNLIRGPADGSTLGMVSVAALAIAPHAAKQAVQYDPFTDLVPVAGVSVSSAFLAVNASLPVRTLAELVAYARARPANDPLFYCSPGNATVPHLNIETLRRSLDFPLQHIPYRTSAAANTDLLAGRVQVTMDSASITVPHMKAGTLRPIAFNSVRRSADFPDVPTFREVAPDVQLLNAWSATFFPKGTSAAVTQAAAEEIQATVNDPRFADLLPLGVAPFPLGATQLTAQIRQDHERLGKLIAAIGLTQD</sequence>
<feature type="region of interest" description="Disordered" evidence="2">
    <location>
        <begin position="1"/>
        <end position="26"/>
    </location>
</feature>
<keyword evidence="4" id="KW-1185">Reference proteome</keyword>
<evidence type="ECO:0000256" key="2">
    <source>
        <dbReference type="SAM" id="MobiDB-lite"/>
    </source>
</evidence>
<comment type="similarity">
    <text evidence="1">Belongs to the UPF0065 (bug) family.</text>
</comment>
<name>A0ABR7RFZ2_9PROT</name>
<evidence type="ECO:0000313" key="4">
    <source>
        <dbReference type="Proteomes" id="UP000626026"/>
    </source>
</evidence>
<dbReference type="PANTHER" id="PTHR42928:SF5">
    <property type="entry name" value="BLR1237 PROTEIN"/>
    <property type="match status" value="1"/>
</dbReference>
<evidence type="ECO:0000256" key="1">
    <source>
        <dbReference type="ARBA" id="ARBA00006987"/>
    </source>
</evidence>
<dbReference type="EMBL" id="JACTVA010000001">
    <property type="protein sequence ID" value="MBC9205293.1"/>
    <property type="molecule type" value="Genomic_DNA"/>
</dbReference>
<dbReference type="SUPFAM" id="SSF53850">
    <property type="entry name" value="Periplasmic binding protein-like II"/>
    <property type="match status" value="1"/>
</dbReference>
<gene>
    <name evidence="3" type="ORF">IBL26_00480</name>
</gene>
<comment type="caution">
    <text evidence="3">The sequence shown here is derived from an EMBL/GenBank/DDBJ whole genome shotgun (WGS) entry which is preliminary data.</text>
</comment>
<dbReference type="Pfam" id="PF03401">
    <property type="entry name" value="TctC"/>
    <property type="match status" value="1"/>
</dbReference>
<dbReference type="InterPro" id="IPR005064">
    <property type="entry name" value="BUG"/>
</dbReference>
<organism evidence="3 4">
    <name type="scientific">Teichococcus aerophilus</name>
    <dbReference type="NCBI Taxonomy" id="1224513"/>
    <lineage>
        <taxon>Bacteria</taxon>
        <taxon>Pseudomonadati</taxon>
        <taxon>Pseudomonadota</taxon>
        <taxon>Alphaproteobacteria</taxon>
        <taxon>Acetobacterales</taxon>
        <taxon>Roseomonadaceae</taxon>
        <taxon>Roseomonas</taxon>
    </lineage>
</organism>
<accession>A0ABR7RFZ2</accession>
<dbReference type="PANTHER" id="PTHR42928">
    <property type="entry name" value="TRICARBOXYLATE-BINDING PROTEIN"/>
    <property type="match status" value="1"/>
</dbReference>
<feature type="compositionally biased region" description="Basic and acidic residues" evidence="2">
    <location>
        <begin position="1"/>
        <end position="13"/>
    </location>
</feature>
<dbReference type="CDD" id="cd07012">
    <property type="entry name" value="PBP2_Bug_TTT"/>
    <property type="match status" value="1"/>
</dbReference>
<proteinExistence type="inferred from homology"/>
<evidence type="ECO:0000313" key="3">
    <source>
        <dbReference type="EMBL" id="MBC9205293.1"/>
    </source>
</evidence>
<dbReference type="InterPro" id="IPR042100">
    <property type="entry name" value="Bug_dom1"/>
</dbReference>
<reference evidence="3 4" key="1">
    <citation type="journal article" date="2013" name="Int. J. Syst. Evol. Microbiol.">
        <title>Roseomonas aerophila sp. nov., isolated from air.</title>
        <authorList>
            <person name="Kim S.J."/>
            <person name="Weon H.Y."/>
            <person name="Ahn J.H."/>
            <person name="Hong S.B."/>
            <person name="Seok S.J."/>
            <person name="Whang K.S."/>
            <person name="Kwon S.W."/>
        </authorList>
    </citation>
    <scope>NUCLEOTIDE SEQUENCE [LARGE SCALE GENOMIC DNA]</scope>
    <source>
        <strain evidence="3 4">NBRC 108923</strain>
    </source>
</reference>
<protein>
    <submittedName>
        <fullName evidence="3">Tripartite tricarboxylate transporter substrate binding protein</fullName>
    </submittedName>
</protein>
<dbReference type="Gene3D" id="3.40.190.150">
    <property type="entry name" value="Bordetella uptake gene, domain 1"/>
    <property type="match status" value="1"/>
</dbReference>
<dbReference type="Proteomes" id="UP000626026">
    <property type="component" value="Unassembled WGS sequence"/>
</dbReference>